<dbReference type="SMART" id="SM00855">
    <property type="entry name" value="PGAM"/>
    <property type="match status" value="1"/>
</dbReference>
<name>A0A0W7WPG8_9RHOB</name>
<accession>A0A0W7WPG8</accession>
<dbReference type="InterPro" id="IPR013078">
    <property type="entry name" value="His_Pase_superF_clade-1"/>
</dbReference>
<gene>
    <name evidence="1" type="ORF">AVJ23_01845</name>
</gene>
<protein>
    <submittedName>
        <fullName evidence="1">Phosphoglycerate mutase</fullName>
    </submittedName>
</protein>
<dbReference type="Proteomes" id="UP000054396">
    <property type="component" value="Unassembled WGS sequence"/>
</dbReference>
<dbReference type="Pfam" id="PF00300">
    <property type="entry name" value="His_Phos_1"/>
    <property type="match status" value="1"/>
</dbReference>
<dbReference type="PANTHER" id="PTHR47623:SF1">
    <property type="entry name" value="OS09G0287300 PROTEIN"/>
    <property type="match status" value="1"/>
</dbReference>
<dbReference type="InterPro" id="IPR029033">
    <property type="entry name" value="His_PPase_superfam"/>
</dbReference>
<dbReference type="OrthoDB" id="9810154at2"/>
<dbReference type="RefSeq" id="WP_058860439.1">
    <property type="nucleotide sequence ID" value="NZ_LPXO01000001.1"/>
</dbReference>
<sequence>MKRLILMRHAKSDWSTGLDDHDRPLNARGRLSAAALGDWMRQTGHLPDEILCSTATRTRETLERSGVTAPVRYESSLYHAAPNTMFEVLSGASGAVVLMLGHNPGIAAFAHRMVAAAPDHPRFADYPTCATLVAEFEIDAWTDLTPGTGRAVDFVIPRELAG</sequence>
<keyword evidence="2" id="KW-1185">Reference proteome</keyword>
<organism evidence="1 2">
    <name type="scientific">Pseudoponticoccus marisrubri</name>
    <dbReference type="NCBI Taxonomy" id="1685382"/>
    <lineage>
        <taxon>Bacteria</taxon>
        <taxon>Pseudomonadati</taxon>
        <taxon>Pseudomonadota</taxon>
        <taxon>Alphaproteobacteria</taxon>
        <taxon>Rhodobacterales</taxon>
        <taxon>Roseobacteraceae</taxon>
        <taxon>Pseudoponticoccus</taxon>
    </lineage>
</organism>
<dbReference type="STRING" id="1685382.AVJ23_01845"/>
<proteinExistence type="predicted"/>
<comment type="caution">
    <text evidence="1">The sequence shown here is derived from an EMBL/GenBank/DDBJ whole genome shotgun (WGS) entry which is preliminary data.</text>
</comment>
<evidence type="ECO:0000313" key="1">
    <source>
        <dbReference type="EMBL" id="KUF12494.1"/>
    </source>
</evidence>
<evidence type="ECO:0000313" key="2">
    <source>
        <dbReference type="Proteomes" id="UP000054396"/>
    </source>
</evidence>
<dbReference type="PANTHER" id="PTHR47623">
    <property type="entry name" value="OS09G0287300 PROTEIN"/>
    <property type="match status" value="1"/>
</dbReference>
<dbReference type="EMBL" id="LPXO01000001">
    <property type="protein sequence ID" value="KUF12494.1"/>
    <property type="molecule type" value="Genomic_DNA"/>
</dbReference>
<dbReference type="AlphaFoldDB" id="A0A0W7WPG8"/>
<dbReference type="CDD" id="cd07067">
    <property type="entry name" value="HP_PGM_like"/>
    <property type="match status" value="1"/>
</dbReference>
<dbReference type="SUPFAM" id="SSF53254">
    <property type="entry name" value="Phosphoglycerate mutase-like"/>
    <property type="match status" value="1"/>
</dbReference>
<reference evidence="1 2" key="1">
    <citation type="submission" date="2015-12" db="EMBL/GenBank/DDBJ databases">
        <authorList>
            <person name="Shamseldin A."/>
            <person name="Moawad H."/>
            <person name="Abd El-Rahim W.M."/>
            <person name="Sadowsky M.J."/>
        </authorList>
    </citation>
    <scope>NUCLEOTIDE SEQUENCE [LARGE SCALE GENOMIC DNA]</scope>
    <source>
        <strain evidence="1 2">SJ5A-1</strain>
    </source>
</reference>
<dbReference type="Gene3D" id="3.40.50.1240">
    <property type="entry name" value="Phosphoglycerate mutase-like"/>
    <property type="match status" value="1"/>
</dbReference>